<dbReference type="PANTHER" id="PTHR46796:SF7">
    <property type="entry name" value="ARAC FAMILY TRANSCRIPTIONAL REGULATOR"/>
    <property type="match status" value="1"/>
</dbReference>
<dbReference type="InterPro" id="IPR032783">
    <property type="entry name" value="AraC_lig"/>
</dbReference>
<accession>A0A7S9D721</accession>
<dbReference type="Pfam" id="PF12852">
    <property type="entry name" value="Cupin_6"/>
    <property type="match status" value="1"/>
</dbReference>
<sequence>MDPLSSLVALMRPQTVVSKLVSGSGCWAARYARSGIPGFGVVVTGKCHFRADGCEPVELSEGDFTLLPTGPGFVIASDPDVEPDDMQACPAAAILAETQLGPKTGTPDFRLLGGYFRFGAPNSEMLTQILPALIHVKCADNTARRIADTLGSLRGEALDQRPGRDLIIQRLIEVMLIEALRYRSEQGDASARPGLLNGLADDRVGRALTSLHADVARPWSVASLAEEAHLSRTAFSERFSRLVGMPPMTYLTKWRMAVAKDILQRKRLPQDVVAATVGYQSASAFNTAFRREVGQAPGEYIRANLVLTA</sequence>
<evidence type="ECO:0000313" key="5">
    <source>
        <dbReference type="EMBL" id="QPF92406.1"/>
    </source>
</evidence>
<evidence type="ECO:0000259" key="4">
    <source>
        <dbReference type="PROSITE" id="PS01124"/>
    </source>
</evidence>
<evidence type="ECO:0000256" key="1">
    <source>
        <dbReference type="ARBA" id="ARBA00023015"/>
    </source>
</evidence>
<dbReference type="InterPro" id="IPR050204">
    <property type="entry name" value="AraC_XylS_family_regulators"/>
</dbReference>
<dbReference type="SMART" id="SM00342">
    <property type="entry name" value="HTH_ARAC"/>
    <property type="match status" value="1"/>
</dbReference>
<reference evidence="5 6" key="1">
    <citation type="submission" date="2020-09" db="EMBL/GenBank/DDBJ databases">
        <title>Complete genomes of bradyrhizobia occurring on native shrubby legumes in Australia.</title>
        <authorList>
            <person name="Lafay B."/>
        </authorList>
    </citation>
    <scope>NUCLEOTIDE SEQUENCE [LARGE SCALE GENOMIC DNA]</scope>
    <source>
        <strain evidence="5 6">BDV5040</strain>
    </source>
</reference>
<dbReference type="GO" id="GO:0003700">
    <property type="term" value="F:DNA-binding transcription factor activity"/>
    <property type="evidence" value="ECO:0007669"/>
    <property type="project" value="InterPro"/>
</dbReference>
<evidence type="ECO:0000256" key="3">
    <source>
        <dbReference type="ARBA" id="ARBA00023163"/>
    </source>
</evidence>
<dbReference type="Pfam" id="PF12833">
    <property type="entry name" value="HTH_18"/>
    <property type="match status" value="1"/>
</dbReference>
<organism evidence="5 6">
    <name type="scientific">Bradyrhizobium commune</name>
    <dbReference type="NCBI Taxonomy" id="83627"/>
    <lineage>
        <taxon>Bacteria</taxon>
        <taxon>Pseudomonadati</taxon>
        <taxon>Pseudomonadota</taxon>
        <taxon>Alphaproteobacteria</taxon>
        <taxon>Hyphomicrobiales</taxon>
        <taxon>Nitrobacteraceae</taxon>
        <taxon>Bradyrhizobium</taxon>
    </lineage>
</organism>
<protein>
    <submittedName>
        <fullName evidence="5">AraC family transcriptional regulator</fullName>
    </submittedName>
</protein>
<dbReference type="KEGG" id="bcou:IC761_03680"/>
<evidence type="ECO:0000313" key="6">
    <source>
        <dbReference type="Proteomes" id="UP000594621"/>
    </source>
</evidence>
<proteinExistence type="predicted"/>
<keyword evidence="1" id="KW-0805">Transcription regulation</keyword>
<keyword evidence="6" id="KW-1185">Reference proteome</keyword>
<dbReference type="Proteomes" id="UP000594621">
    <property type="component" value="Chromosome"/>
</dbReference>
<dbReference type="PANTHER" id="PTHR46796">
    <property type="entry name" value="HTH-TYPE TRANSCRIPTIONAL ACTIVATOR RHAS-RELATED"/>
    <property type="match status" value="1"/>
</dbReference>
<dbReference type="PROSITE" id="PS01124">
    <property type="entry name" value="HTH_ARAC_FAMILY_2"/>
    <property type="match status" value="1"/>
</dbReference>
<evidence type="ECO:0000256" key="2">
    <source>
        <dbReference type="ARBA" id="ARBA00023125"/>
    </source>
</evidence>
<dbReference type="SUPFAM" id="SSF46689">
    <property type="entry name" value="Homeodomain-like"/>
    <property type="match status" value="2"/>
</dbReference>
<keyword evidence="3" id="KW-0804">Transcription</keyword>
<gene>
    <name evidence="5" type="ORF">IC761_03680</name>
</gene>
<dbReference type="InterPro" id="IPR018060">
    <property type="entry name" value="HTH_AraC"/>
</dbReference>
<dbReference type="RefSeq" id="WP_195801944.1">
    <property type="nucleotide sequence ID" value="NZ_CP061379.1"/>
</dbReference>
<feature type="domain" description="HTH araC/xylS-type" evidence="4">
    <location>
        <begin position="205"/>
        <end position="303"/>
    </location>
</feature>
<dbReference type="EMBL" id="CP061379">
    <property type="protein sequence ID" value="QPF92406.1"/>
    <property type="molecule type" value="Genomic_DNA"/>
</dbReference>
<dbReference type="Gene3D" id="1.10.10.60">
    <property type="entry name" value="Homeodomain-like"/>
    <property type="match status" value="2"/>
</dbReference>
<dbReference type="InterPro" id="IPR009057">
    <property type="entry name" value="Homeodomain-like_sf"/>
</dbReference>
<keyword evidence="2" id="KW-0238">DNA-binding</keyword>
<name>A0A7S9D721_9BRAD</name>
<dbReference type="AlphaFoldDB" id="A0A7S9D721"/>
<dbReference type="GO" id="GO:0043565">
    <property type="term" value="F:sequence-specific DNA binding"/>
    <property type="evidence" value="ECO:0007669"/>
    <property type="project" value="InterPro"/>
</dbReference>